<dbReference type="EMBL" id="PCWO01000010">
    <property type="protein sequence ID" value="PIR05130.1"/>
    <property type="molecule type" value="Genomic_DNA"/>
</dbReference>
<evidence type="ECO:0000313" key="2">
    <source>
        <dbReference type="EMBL" id="PIR05130.1"/>
    </source>
</evidence>
<keyword evidence="1" id="KW-1133">Transmembrane helix</keyword>
<comment type="caution">
    <text evidence="2">The sequence shown here is derived from an EMBL/GenBank/DDBJ whole genome shotgun (WGS) entry which is preliminary data.</text>
</comment>
<protein>
    <submittedName>
        <fullName evidence="2">Uncharacterized protein</fullName>
    </submittedName>
</protein>
<keyword evidence="1" id="KW-0472">Membrane</keyword>
<reference evidence="2 3" key="1">
    <citation type="submission" date="2017-09" db="EMBL/GenBank/DDBJ databases">
        <title>Depth-based differentiation of microbial function through sediment-hosted aquifers and enrichment of novel symbionts in the deep terrestrial subsurface.</title>
        <authorList>
            <person name="Probst A.J."/>
            <person name="Ladd B."/>
            <person name="Jarett J.K."/>
            <person name="Geller-Mcgrath D.E."/>
            <person name="Sieber C.M."/>
            <person name="Emerson J.B."/>
            <person name="Anantharaman K."/>
            <person name="Thomas B.C."/>
            <person name="Malmstrom R."/>
            <person name="Stieglmeier M."/>
            <person name="Klingl A."/>
            <person name="Woyke T."/>
            <person name="Ryan C.M."/>
            <person name="Banfield J.F."/>
        </authorList>
    </citation>
    <scope>NUCLEOTIDE SEQUENCE [LARGE SCALE GENOMIC DNA]</scope>
    <source>
        <strain evidence="2">CG11_big_fil_rev_8_21_14_0_20_35_14</strain>
    </source>
</reference>
<feature type="transmembrane region" description="Helical" evidence="1">
    <location>
        <begin position="28"/>
        <end position="53"/>
    </location>
</feature>
<evidence type="ECO:0000313" key="3">
    <source>
        <dbReference type="Proteomes" id="UP000229893"/>
    </source>
</evidence>
<name>A0A2H0N8A2_9BACT</name>
<proteinExistence type="predicted"/>
<accession>A0A2H0N8A2</accession>
<dbReference type="Proteomes" id="UP000229893">
    <property type="component" value="Unassembled WGS sequence"/>
</dbReference>
<organism evidence="2 3">
    <name type="scientific">Candidatus Liptonbacteria bacterium CG11_big_fil_rev_8_21_14_0_20_35_14</name>
    <dbReference type="NCBI Taxonomy" id="1974634"/>
    <lineage>
        <taxon>Bacteria</taxon>
        <taxon>Candidatus Liptoniibacteriota</taxon>
    </lineage>
</organism>
<keyword evidence="1" id="KW-0812">Transmembrane</keyword>
<feature type="transmembrane region" description="Helical" evidence="1">
    <location>
        <begin position="65"/>
        <end position="86"/>
    </location>
</feature>
<dbReference type="AlphaFoldDB" id="A0A2H0N8A2"/>
<evidence type="ECO:0000256" key="1">
    <source>
        <dbReference type="SAM" id="Phobius"/>
    </source>
</evidence>
<sequence>MISTETLSKANQYVNLVRNKKTNQGWSILFFYLSIFGFASPILLLYIILKVVIPNFIKYGFKSDMVIALLITIAVIYLLSFISLIVSDIYDRAVKKTPYATKLSIPGWSQDKGRSEYYIFTFFTKIKGLKEEIDESIPPSGGLAVTKSEFDQKSKNKFTLT</sequence>
<feature type="non-terminal residue" evidence="2">
    <location>
        <position position="161"/>
    </location>
</feature>
<gene>
    <name evidence="2" type="ORF">COV57_00755</name>
</gene>